<evidence type="ECO:0000256" key="1">
    <source>
        <dbReference type="SAM" id="SignalP"/>
    </source>
</evidence>
<dbReference type="EMBL" id="GGFL01015749">
    <property type="protein sequence ID" value="MBW79927.1"/>
    <property type="molecule type" value="Transcribed_RNA"/>
</dbReference>
<evidence type="ECO:0000313" key="2">
    <source>
        <dbReference type="EMBL" id="MBW79927.1"/>
    </source>
</evidence>
<feature type="chain" id="PRO_5014636922" evidence="1">
    <location>
        <begin position="21"/>
        <end position="103"/>
    </location>
</feature>
<organism evidence="2">
    <name type="scientific">Anopheles darlingi</name>
    <name type="common">Mosquito</name>
    <dbReference type="NCBI Taxonomy" id="43151"/>
    <lineage>
        <taxon>Eukaryota</taxon>
        <taxon>Metazoa</taxon>
        <taxon>Ecdysozoa</taxon>
        <taxon>Arthropoda</taxon>
        <taxon>Hexapoda</taxon>
        <taxon>Insecta</taxon>
        <taxon>Pterygota</taxon>
        <taxon>Neoptera</taxon>
        <taxon>Endopterygota</taxon>
        <taxon>Diptera</taxon>
        <taxon>Nematocera</taxon>
        <taxon>Culicoidea</taxon>
        <taxon>Culicidae</taxon>
        <taxon>Anophelinae</taxon>
        <taxon>Anopheles</taxon>
    </lineage>
</organism>
<name>A0A2M4DQU7_ANODA</name>
<sequence length="103" mass="11705">MWNVDGMWCQWWWWWWCCAASSVQRPMISSAMKITFNSIVRPGVYDLSSGASDQASTQAFARLTVSRRNSEQRIAATLRNRSGTESEFAKLRIVVLITANPAC</sequence>
<protein>
    <submittedName>
        <fullName evidence="2">Putative secreted protein</fullName>
    </submittedName>
</protein>
<proteinExistence type="predicted"/>
<feature type="signal peptide" evidence="1">
    <location>
        <begin position="1"/>
        <end position="20"/>
    </location>
</feature>
<accession>A0A2M4DQU7</accession>
<reference evidence="2" key="1">
    <citation type="submission" date="2018-01" db="EMBL/GenBank/DDBJ databases">
        <title>An insight into the sialome of Amazonian anophelines.</title>
        <authorList>
            <person name="Ribeiro J.M."/>
            <person name="Scarpassa V."/>
            <person name="Calvo E."/>
        </authorList>
    </citation>
    <scope>NUCLEOTIDE SEQUENCE</scope>
</reference>
<dbReference type="AlphaFoldDB" id="A0A2M4DQU7"/>
<keyword evidence="1" id="KW-0732">Signal</keyword>